<evidence type="ECO:0000313" key="2">
    <source>
        <dbReference type="EMBL" id="NWW33070.1"/>
    </source>
</evidence>
<proteinExistence type="predicted"/>
<feature type="transmembrane region" description="Helical" evidence="1">
    <location>
        <begin position="63"/>
        <end position="85"/>
    </location>
</feature>
<keyword evidence="3" id="KW-1185">Reference proteome</keyword>
<reference evidence="2 3" key="1">
    <citation type="submission" date="2019-09" db="EMBL/GenBank/DDBJ databases">
        <title>Bird 10,000 Genomes (B10K) Project - Family phase.</title>
        <authorList>
            <person name="Zhang G."/>
        </authorList>
    </citation>
    <scope>NUCLEOTIDE SEQUENCE [LARGE SCALE GENOMIC DNA]</scope>
    <source>
        <strain evidence="2">B10K-DU-030-18</strain>
    </source>
</reference>
<evidence type="ECO:0000313" key="3">
    <source>
        <dbReference type="Proteomes" id="UP000545574"/>
    </source>
</evidence>
<comment type="caution">
    <text evidence="2">The sequence shown here is derived from an EMBL/GenBank/DDBJ whole genome shotgun (WGS) entry which is preliminary data.</text>
</comment>
<keyword evidence="1" id="KW-0472">Membrane</keyword>
<sequence length="101" mass="11512">MENGAVYNETTEPQARAPRRLPFGFTLRHLETRRLSVKVVQAILSFVAVLCEEIVDDCSICSGLYFFEFVSCSVFLLSLLILFVYCTDFYTSLGEDKVQKL</sequence>
<feature type="non-terminal residue" evidence="2">
    <location>
        <position position="1"/>
    </location>
</feature>
<dbReference type="Proteomes" id="UP000545574">
    <property type="component" value="Unassembled WGS sequence"/>
</dbReference>
<evidence type="ECO:0000256" key="1">
    <source>
        <dbReference type="SAM" id="Phobius"/>
    </source>
</evidence>
<name>A0A7K6M7G4_PANBI</name>
<organism evidence="2 3">
    <name type="scientific">Panurus biarmicus</name>
    <name type="common">Bearded tit</name>
    <dbReference type="NCBI Taxonomy" id="181101"/>
    <lineage>
        <taxon>Eukaryota</taxon>
        <taxon>Metazoa</taxon>
        <taxon>Chordata</taxon>
        <taxon>Craniata</taxon>
        <taxon>Vertebrata</taxon>
        <taxon>Euteleostomi</taxon>
        <taxon>Archelosauria</taxon>
        <taxon>Archosauria</taxon>
        <taxon>Dinosauria</taxon>
        <taxon>Saurischia</taxon>
        <taxon>Theropoda</taxon>
        <taxon>Coelurosauria</taxon>
        <taxon>Aves</taxon>
        <taxon>Neognathae</taxon>
        <taxon>Neoaves</taxon>
        <taxon>Telluraves</taxon>
        <taxon>Australaves</taxon>
        <taxon>Passeriformes</taxon>
        <taxon>Sylvioidea</taxon>
        <taxon>Sylviidae</taxon>
        <taxon>Sylviidae incertae sedis</taxon>
        <taxon>Panurus</taxon>
    </lineage>
</organism>
<protein>
    <submittedName>
        <fullName evidence="2">CKLF6 protein</fullName>
    </submittedName>
</protein>
<accession>A0A7K6M7G4</accession>
<dbReference type="AlphaFoldDB" id="A0A7K6M7G4"/>
<keyword evidence="1" id="KW-1133">Transmembrane helix</keyword>
<dbReference type="EMBL" id="VZRT01000350">
    <property type="protein sequence ID" value="NWW33070.1"/>
    <property type="molecule type" value="Genomic_DNA"/>
</dbReference>
<feature type="non-terminal residue" evidence="2">
    <location>
        <position position="101"/>
    </location>
</feature>
<gene>
    <name evidence="2" type="primary">Cmtm6</name>
    <name evidence="2" type="ORF">PANBIA_R00844</name>
</gene>
<keyword evidence="1" id="KW-0812">Transmembrane</keyword>